<gene>
    <name evidence="2" type="ORF">AAG570_003422</name>
</gene>
<dbReference type="AlphaFoldDB" id="A0ABD0Y490"/>
<comment type="caution">
    <text evidence="2">The sequence shown here is derived from an EMBL/GenBank/DDBJ whole genome shotgun (WGS) entry which is preliminary data.</text>
</comment>
<feature type="compositionally biased region" description="Low complexity" evidence="1">
    <location>
        <begin position="94"/>
        <end position="105"/>
    </location>
</feature>
<evidence type="ECO:0000256" key="1">
    <source>
        <dbReference type="SAM" id="MobiDB-lite"/>
    </source>
</evidence>
<feature type="region of interest" description="Disordered" evidence="1">
    <location>
        <begin position="58"/>
        <end position="113"/>
    </location>
</feature>
<evidence type="ECO:0000313" key="3">
    <source>
        <dbReference type="Proteomes" id="UP001558652"/>
    </source>
</evidence>
<sequence length="179" mass="19667">MRFGAESTLTNCYSCRLMVDGNYGFGQEIGAAVGGGEIDAARARRSIATRPVYRHRCTDTDPKGSIASSAFKEPRPVERDTALSEDLEGPWKQTRSTSRRTAATTDPPPLPFRPTRPVHVRILLCTSVTHELATVVAPRSCRRAPGLSFDGENARLAGDVEESPVSRYKQEIPHELPLF</sequence>
<name>A0ABD0Y490_9HEMI</name>
<reference evidence="2 3" key="1">
    <citation type="submission" date="2024-07" db="EMBL/GenBank/DDBJ databases">
        <title>Chromosome-level genome assembly of the water stick insect Ranatra chinensis (Heteroptera: Nepidae).</title>
        <authorList>
            <person name="Liu X."/>
        </authorList>
    </citation>
    <scope>NUCLEOTIDE SEQUENCE [LARGE SCALE GENOMIC DNA]</scope>
    <source>
        <strain evidence="2">Cailab_2021Rc</strain>
        <tissue evidence="2">Muscle</tissue>
    </source>
</reference>
<protein>
    <submittedName>
        <fullName evidence="2">Uncharacterized protein</fullName>
    </submittedName>
</protein>
<accession>A0ABD0Y490</accession>
<dbReference type="Proteomes" id="UP001558652">
    <property type="component" value="Unassembled WGS sequence"/>
</dbReference>
<proteinExistence type="predicted"/>
<keyword evidence="3" id="KW-1185">Reference proteome</keyword>
<organism evidence="2 3">
    <name type="scientific">Ranatra chinensis</name>
    <dbReference type="NCBI Taxonomy" id="642074"/>
    <lineage>
        <taxon>Eukaryota</taxon>
        <taxon>Metazoa</taxon>
        <taxon>Ecdysozoa</taxon>
        <taxon>Arthropoda</taxon>
        <taxon>Hexapoda</taxon>
        <taxon>Insecta</taxon>
        <taxon>Pterygota</taxon>
        <taxon>Neoptera</taxon>
        <taxon>Paraneoptera</taxon>
        <taxon>Hemiptera</taxon>
        <taxon>Heteroptera</taxon>
        <taxon>Panheteroptera</taxon>
        <taxon>Nepomorpha</taxon>
        <taxon>Nepidae</taxon>
        <taxon>Ranatrinae</taxon>
        <taxon>Ranatra</taxon>
    </lineage>
</organism>
<feature type="compositionally biased region" description="Basic and acidic residues" evidence="1">
    <location>
        <begin position="72"/>
        <end position="82"/>
    </location>
</feature>
<dbReference type="EMBL" id="JBFDAA010000014">
    <property type="protein sequence ID" value="KAL1122016.1"/>
    <property type="molecule type" value="Genomic_DNA"/>
</dbReference>
<evidence type="ECO:0000313" key="2">
    <source>
        <dbReference type="EMBL" id="KAL1122016.1"/>
    </source>
</evidence>